<dbReference type="EMBL" id="KM038933">
    <property type="protein sequence ID" value="AIG56394.1"/>
    <property type="molecule type" value="Genomic_DNA"/>
</dbReference>
<evidence type="ECO:0000256" key="1">
    <source>
        <dbReference type="SAM" id="MobiDB-lite"/>
    </source>
</evidence>
<evidence type="ECO:0000256" key="2">
    <source>
        <dbReference type="SAM" id="SignalP"/>
    </source>
</evidence>
<proteinExistence type="predicted"/>
<protein>
    <submittedName>
        <fullName evidence="3">Secreted protein</fullName>
    </submittedName>
</protein>
<reference evidence="3" key="1">
    <citation type="journal article" date="2014" name="Genome Biol. Evol.">
        <title>The secreted proteins of Achlya hypogyna and Thraustotheca clavata identify the ancestral oomycete secretome and reveal gene acquisitions by horizontal gene transfer.</title>
        <authorList>
            <person name="Misner I."/>
            <person name="Blouin N."/>
            <person name="Leonard G."/>
            <person name="Richards T.A."/>
            <person name="Lane C.E."/>
        </authorList>
    </citation>
    <scope>NUCLEOTIDE SEQUENCE</scope>
    <source>
        <strain evidence="3">ATCC 48635</strain>
    </source>
</reference>
<evidence type="ECO:0000313" key="3">
    <source>
        <dbReference type="EMBL" id="AIG56394.1"/>
    </source>
</evidence>
<sequence length="96" mass="10179">MSFTCLAFSLATLNLGNYSRAALLGVPDEDVSSAVTPCSSTIENHANSGSFMVSRKAAKSQSRHDVDTSSGEEDDDSRVPLFSCDSNASTVIASWR</sequence>
<keyword evidence="2" id="KW-0732">Signal</keyword>
<accession>A0A0A7CPM3</accession>
<dbReference type="AlphaFoldDB" id="A0A0A7CPM3"/>
<feature type="chain" id="PRO_5002027549" evidence="2">
    <location>
        <begin position="22"/>
        <end position="96"/>
    </location>
</feature>
<feature type="signal peptide" evidence="2">
    <location>
        <begin position="1"/>
        <end position="21"/>
    </location>
</feature>
<feature type="region of interest" description="Disordered" evidence="1">
    <location>
        <begin position="53"/>
        <end position="83"/>
    </location>
</feature>
<organism evidence="3">
    <name type="scientific">Achlya hypogyna</name>
    <name type="common">Oomycete</name>
    <name type="synonym">Protoachlya hypogyna</name>
    <dbReference type="NCBI Taxonomy" id="1202772"/>
    <lineage>
        <taxon>Eukaryota</taxon>
        <taxon>Sar</taxon>
        <taxon>Stramenopiles</taxon>
        <taxon>Oomycota</taxon>
        <taxon>Saprolegniomycetes</taxon>
        <taxon>Saprolegniales</taxon>
        <taxon>Achlyaceae</taxon>
        <taxon>Achlya</taxon>
    </lineage>
</organism>
<name>A0A0A7CPM3_ACHHY</name>